<dbReference type="InterPro" id="IPR007374">
    <property type="entry name" value="ASCH_domain"/>
</dbReference>
<feature type="domain" description="ASCH" evidence="1">
    <location>
        <begin position="4"/>
        <end position="50"/>
    </location>
</feature>
<evidence type="ECO:0000313" key="2">
    <source>
        <dbReference type="EMBL" id="SAY41708.1"/>
    </source>
</evidence>
<organism evidence="2">
    <name type="scientific">Serratia marcescens</name>
    <dbReference type="NCBI Taxonomy" id="615"/>
    <lineage>
        <taxon>Bacteria</taxon>
        <taxon>Pseudomonadati</taxon>
        <taxon>Pseudomonadota</taxon>
        <taxon>Gammaproteobacteria</taxon>
        <taxon>Enterobacterales</taxon>
        <taxon>Yersiniaceae</taxon>
        <taxon>Serratia</taxon>
    </lineage>
</organism>
<name>A0A1C3H9J6_SERMA</name>
<dbReference type="Gene3D" id="2.30.130.30">
    <property type="entry name" value="Hypothetical protein"/>
    <property type="match status" value="1"/>
</dbReference>
<accession>A0A1C3H9J6</accession>
<sequence>MKALSIRQPWAWLITHGYKDIENRSWRTNYHGPVLIHASARKPTKAEVEVAREILRQSAGWDVALRMPKPEHFELGGIVGVATINSCVVGSTSPWFIGPVGFTLTNARQLPFRPLKGRLNFFETNLRVHKRFSLLVPESYQDATEGGA</sequence>
<dbReference type="CDD" id="cd06554">
    <property type="entry name" value="ASCH_ASC-1_like"/>
    <property type="match status" value="1"/>
</dbReference>
<gene>
    <name evidence="2" type="ORF">PWN146_00372</name>
</gene>
<dbReference type="InterPro" id="IPR015947">
    <property type="entry name" value="PUA-like_sf"/>
</dbReference>
<dbReference type="EMBL" id="LT575490">
    <property type="protein sequence ID" value="SAY41708.1"/>
    <property type="molecule type" value="Genomic_DNA"/>
</dbReference>
<dbReference type="AlphaFoldDB" id="A0A1C3H9J6"/>
<reference evidence="2" key="1">
    <citation type="submission" date="2016-05" db="EMBL/GenBank/DDBJ databases">
        <authorList>
            <person name="Cock P.J.A."/>
            <person name="Cock P.J.A."/>
        </authorList>
    </citation>
    <scope>NUCLEOTIDE SEQUENCE</scope>
    <source>
        <strain evidence="2">PWN146_assembly</strain>
    </source>
</reference>
<evidence type="ECO:0000259" key="1">
    <source>
        <dbReference type="Pfam" id="PF04266"/>
    </source>
</evidence>
<dbReference type="Pfam" id="PF04266">
    <property type="entry name" value="ASCH"/>
    <property type="match status" value="1"/>
</dbReference>
<protein>
    <recommendedName>
        <fullName evidence="1">ASCH domain-containing protein</fullName>
    </recommendedName>
</protein>
<proteinExistence type="predicted"/>
<dbReference type="SUPFAM" id="SSF88697">
    <property type="entry name" value="PUA domain-like"/>
    <property type="match status" value="1"/>
</dbReference>